<dbReference type="InterPro" id="IPR050989">
    <property type="entry name" value="Rap1_Ran_GAP"/>
</dbReference>
<keyword evidence="3" id="KW-1185">Reference proteome</keyword>
<gene>
    <name evidence="2" type="ORF">Baya_12786</name>
</gene>
<dbReference type="EMBL" id="VCAZ01000112">
    <property type="protein sequence ID" value="TST73078.1"/>
    <property type="molecule type" value="Genomic_DNA"/>
</dbReference>
<dbReference type="OrthoDB" id="2499658at2759"/>
<reference evidence="2 3" key="1">
    <citation type="journal article" date="2019" name="Genome Biol. Evol.">
        <title>Whole-Genome Sequencing of the Giant Devil Catfish, Bagarius yarrelli.</title>
        <authorList>
            <person name="Jiang W."/>
            <person name="Lv Y."/>
            <person name="Cheng L."/>
            <person name="Yang K."/>
            <person name="Chao B."/>
            <person name="Wang X."/>
            <person name="Li Y."/>
            <person name="Pan X."/>
            <person name="You X."/>
            <person name="Zhang Y."/>
            <person name="Yang J."/>
            <person name="Li J."/>
            <person name="Zhang X."/>
            <person name="Liu S."/>
            <person name="Sun C."/>
            <person name="Yang J."/>
            <person name="Shi Q."/>
        </authorList>
    </citation>
    <scope>NUCLEOTIDE SEQUENCE [LARGE SCALE GENOMIC DNA]</scope>
    <source>
        <strain evidence="2">JWS20170419001</strain>
        <tissue evidence="2">Muscle</tissue>
    </source>
</reference>
<sequence length="459" mass="50072">MNVYRDPGPLSQPLPPVHLRLPLHNGHVSPAEGSLSRVSVPKMGVRARIADWPPRRELSRESLLENGQGVTPESSSGEEGFKRGGMASVPQLLQCSKDAEFRQGRSRSDIPGSSSRFRIPGFAPLRQRSSSEITLSEQDETEVDGRLFRVYGSTSSINVQSVPEESFFDMLSQFQQEMPDQRSAAPARLGELLRAESSLIPSPSPAPSIPRSEDRPDSRVRKKSGGTESSLGTSSLFRKLRSANKGDSEASRSDTEEMRQTVTSVKPWLCVRSFAHYDAQSLLFDLHEAAAQRSYAAQRRNTATGASSASVTSSAAVSLAVSRALALGGAEPTFSSTDDLSLLIEGSTMCMDASDSAGLDSLDSGPQHQLLLTCPNFLNETGSCGERSVSFLSSWVERGEARIRMRCTNASVAVLDVGLEEQATRMDRLEHHCIEHVDLGARYYREYFHCKGIIYIVSA</sequence>
<feature type="region of interest" description="Disordered" evidence="1">
    <location>
        <begin position="100"/>
        <end position="120"/>
    </location>
</feature>
<dbReference type="PANTHER" id="PTHR15711:SF15">
    <property type="entry name" value="SIGNAL-INDUCED PROLIFERATION-ASSOCIATED 1-LIKE PROTEIN 3"/>
    <property type="match status" value="1"/>
</dbReference>
<dbReference type="PANTHER" id="PTHR15711">
    <property type="entry name" value="RAP GTPASE-ACTIVATING PROTEIN"/>
    <property type="match status" value="1"/>
</dbReference>
<dbReference type="AlphaFoldDB" id="A0A556V479"/>
<evidence type="ECO:0000313" key="3">
    <source>
        <dbReference type="Proteomes" id="UP000319801"/>
    </source>
</evidence>
<dbReference type="Proteomes" id="UP000319801">
    <property type="component" value="Unassembled WGS sequence"/>
</dbReference>
<comment type="caution">
    <text evidence="2">The sequence shown here is derived from an EMBL/GenBank/DDBJ whole genome shotgun (WGS) entry which is preliminary data.</text>
</comment>
<feature type="compositionally biased region" description="Low complexity" evidence="1">
    <location>
        <begin position="226"/>
        <end position="236"/>
    </location>
</feature>
<dbReference type="GO" id="GO:0003382">
    <property type="term" value="P:epithelial cell morphogenesis"/>
    <property type="evidence" value="ECO:0007669"/>
    <property type="project" value="TreeGrafter"/>
</dbReference>
<evidence type="ECO:0000313" key="2">
    <source>
        <dbReference type="EMBL" id="TST73078.1"/>
    </source>
</evidence>
<feature type="compositionally biased region" description="Basic and acidic residues" evidence="1">
    <location>
        <begin position="244"/>
        <end position="259"/>
    </location>
</feature>
<name>A0A556V479_BAGYA</name>
<protein>
    <submittedName>
        <fullName evidence="2">Signal-induced proliferation-associated 1-like protein 3</fullName>
    </submittedName>
</protein>
<feature type="region of interest" description="Disordered" evidence="1">
    <location>
        <begin position="197"/>
        <end position="259"/>
    </location>
</feature>
<dbReference type="GO" id="GO:0090162">
    <property type="term" value="P:establishment of epithelial cell polarity"/>
    <property type="evidence" value="ECO:0007669"/>
    <property type="project" value="TreeGrafter"/>
</dbReference>
<dbReference type="GO" id="GO:0005886">
    <property type="term" value="C:plasma membrane"/>
    <property type="evidence" value="ECO:0007669"/>
    <property type="project" value="TreeGrafter"/>
</dbReference>
<feature type="compositionally biased region" description="Polar residues" evidence="1">
    <location>
        <begin position="68"/>
        <end position="77"/>
    </location>
</feature>
<organism evidence="2 3">
    <name type="scientific">Bagarius yarrelli</name>
    <name type="common">Goonch</name>
    <name type="synonym">Bagrus yarrelli</name>
    <dbReference type="NCBI Taxonomy" id="175774"/>
    <lineage>
        <taxon>Eukaryota</taxon>
        <taxon>Metazoa</taxon>
        <taxon>Chordata</taxon>
        <taxon>Craniata</taxon>
        <taxon>Vertebrata</taxon>
        <taxon>Euteleostomi</taxon>
        <taxon>Actinopterygii</taxon>
        <taxon>Neopterygii</taxon>
        <taxon>Teleostei</taxon>
        <taxon>Ostariophysi</taxon>
        <taxon>Siluriformes</taxon>
        <taxon>Sisoridae</taxon>
        <taxon>Sisorinae</taxon>
        <taxon>Bagarius</taxon>
    </lineage>
</organism>
<evidence type="ECO:0000256" key="1">
    <source>
        <dbReference type="SAM" id="MobiDB-lite"/>
    </source>
</evidence>
<dbReference type="GO" id="GO:0005096">
    <property type="term" value="F:GTPase activator activity"/>
    <property type="evidence" value="ECO:0007669"/>
    <property type="project" value="TreeGrafter"/>
</dbReference>
<accession>A0A556V479</accession>
<dbReference type="GO" id="GO:0005794">
    <property type="term" value="C:Golgi apparatus"/>
    <property type="evidence" value="ECO:0007669"/>
    <property type="project" value="TreeGrafter"/>
</dbReference>
<feature type="region of interest" description="Disordered" evidence="1">
    <location>
        <begin position="59"/>
        <end position="84"/>
    </location>
</feature>
<proteinExistence type="predicted"/>